<keyword evidence="2" id="KW-1185">Reference proteome</keyword>
<reference evidence="1" key="1">
    <citation type="journal article" date="2022" name="bioRxiv">
        <title>Sequencing and chromosome-scale assembly of the giantPleurodeles waltlgenome.</title>
        <authorList>
            <person name="Brown T."/>
            <person name="Elewa A."/>
            <person name="Iarovenko S."/>
            <person name="Subramanian E."/>
            <person name="Araus A.J."/>
            <person name="Petzold A."/>
            <person name="Susuki M."/>
            <person name="Suzuki K.-i.T."/>
            <person name="Hayashi T."/>
            <person name="Toyoda A."/>
            <person name="Oliveira C."/>
            <person name="Osipova E."/>
            <person name="Leigh N.D."/>
            <person name="Simon A."/>
            <person name="Yun M.H."/>
        </authorList>
    </citation>
    <scope>NUCLEOTIDE SEQUENCE</scope>
    <source>
        <strain evidence="1">20211129_DDA</strain>
        <tissue evidence="1">Liver</tissue>
    </source>
</reference>
<proteinExistence type="predicted"/>
<gene>
    <name evidence="1" type="ORF">NDU88_002893</name>
</gene>
<dbReference type="EMBL" id="JANPWB010000007">
    <property type="protein sequence ID" value="KAJ1171022.1"/>
    <property type="molecule type" value="Genomic_DNA"/>
</dbReference>
<dbReference type="Proteomes" id="UP001066276">
    <property type="component" value="Chromosome 4_1"/>
</dbReference>
<evidence type="ECO:0000313" key="2">
    <source>
        <dbReference type="Proteomes" id="UP001066276"/>
    </source>
</evidence>
<comment type="caution">
    <text evidence="1">The sequence shown here is derived from an EMBL/GenBank/DDBJ whole genome shotgun (WGS) entry which is preliminary data.</text>
</comment>
<evidence type="ECO:0000313" key="1">
    <source>
        <dbReference type="EMBL" id="KAJ1171022.1"/>
    </source>
</evidence>
<protein>
    <submittedName>
        <fullName evidence="1">Uncharacterized protein</fullName>
    </submittedName>
</protein>
<name>A0AAV7T388_PLEWA</name>
<sequence length="116" mass="12290">MVADDIKPSAYYFFLEPPPRALSCPLRYDNTAKLGPRALVTGCSPAPGIRAASFELINVSLCRDIPSVPGLCLPDRAEPSRARDKRALLCIWRAGSMNIASARAGSVTALCSALGA</sequence>
<accession>A0AAV7T388</accession>
<dbReference type="AlphaFoldDB" id="A0AAV7T388"/>
<organism evidence="1 2">
    <name type="scientific">Pleurodeles waltl</name>
    <name type="common">Iberian ribbed newt</name>
    <dbReference type="NCBI Taxonomy" id="8319"/>
    <lineage>
        <taxon>Eukaryota</taxon>
        <taxon>Metazoa</taxon>
        <taxon>Chordata</taxon>
        <taxon>Craniata</taxon>
        <taxon>Vertebrata</taxon>
        <taxon>Euteleostomi</taxon>
        <taxon>Amphibia</taxon>
        <taxon>Batrachia</taxon>
        <taxon>Caudata</taxon>
        <taxon>Salamandroidea</taxon>
        <taxon>Salamandridae</taxon>
        <taxon>Pleurodelinae</taxon>
        <taxon>Pleurodeles</taxon>
    </lineage>
</organism>